<dbReference type="InterPro" id="IPR036217">
    <property type="entry name" value="MethylDNA_cys_MeTrfase_DNAb"/>
</dbReference>
<name>A0A139SRW3_9GAMM</name>
<organism evidence="3 4">
    <name type="scientific">Ventosimonas gracilis</name>
    <dbReference type="NCBI Taxonomy" id="1680762"/>
    <lineage>
        <taxon>Bacteria</taxon>
        <taxon>Pseudomonadati</taxon>
        <taxon>Pseudomonadota</taxon>
        <taxon>Gammaproteobacteria</taxon>
        <taxon>Pseudomonadales</taxon>
        <taxon>Ventosimonadaceae</taxon>
        <taxon>Ventosimonas</taxon>
    </lineage>
</organism>
<dbReference type="PANTHER" id="PTHR42942">
    <property type="entry name" value="6-O-METHYLGUANINE DNA METHYLTRANSFERASE"/>
    <property type="match status" value="1"/>
</dbReference>
<keyword evidence="1" id="KW-0227">DNA damage</keyword>
<dbReference type="OrthoDB" id="9132167at2"/>
<dbReference type="GO" id="GO:0006281">
    <property type="term" value="P:DNA repair"/>
    <property type="evidence" value="ECO:0007669"/>
    <property type="project" value="InterPro"/>
</dbReference>
<feature type="domain" description="Methylated-DNA-[protein]-cysteine S-methyltransferase DNA binding" evidence="2">
    <location>
        <begin position="17"/>
        <end position="96"/>
    </location>
</feature>
<proteinExistence type="predicted"/>
<dbReference type="CDD" id="cd06445">
    <property type="entry name" value="ATase"/>
    <property type="match status" value="1"/>
</dbReference>
<evidence type="ECO:0000256" key="1">
    <source>
        <dbReference type="ARBA" id="ARBA00022763"/>
    </source>
</evidence>
<dbReference type="InterPro" id="IPR014048">
    <property type="entry name" value="MethylDNA_cys_MeTrfase_DNA-bd"/>
</dbReference>
<gene>
    <name evidence="3" type="ORF">AXE65_03350</name>
</gene>
<dbReference type="PANTHER" id="PTHR42942:SF1">
    <property type="entry name" value="ALKYLTRANSFERASE-LIKE PROTEIN 1"/>
    <property type="match status" value="1"/>
</dbReference>
<reference evidence="3 4" key="1">
    <citation type="submission" date="2016-02" db="EMBL/GenBank/DDBJ databases">
        <authorList>
            <person name="Wen L."/>
            <person name="He K."/>
            <person name="Yang H."/>
        </authorList>
    </citation>
    <scope>NUCLEOTIDE SEQUENCE [LARGE SCALE GENOMIC DNA]</scope>
    <source>
        <strain evidence="3 4">CV58</strain>
    </source>
</reference>
<dbReference type="EMBL" id="LSZO01000166">
    <property type="protein sequence ID" value="KXU37254.1"/>
    <property type="molecule type" value="Genomic_DNA"/>
</dbReference>
<dbReference type="Pfam" id="PF01035">
    <property type="entry name" value="DNA_binding_1"/>
    <property type="match status" value="1"/>
</dbReference>
<evidence type="ECO:0000259" key="2">
    <source>
        <dbReference type="Pfam" id="PF01035"/>
    </source>
</evidence>
<keyword evidence="4" id="KW-1185">Reference proteome</keyword>
<dbReference type="InterPro" id="IPR036388">
    <property type="entry name" value="WH-like_DNA-bd_sf"/>
</dbReference>
<evidence type="ECO:0000313" key="4">
    <source>
        <dbReference type="Proteomes" id="UP000072660"/>
    </source>
</evidence>
<dbReference type="Gene3D" id="1.10.10.10">
    <property type="entry name" value="Winged helix-like DNA-binding domain superfamily/Winged helix DNA-binding domain"/>
    <property type="match status" value="1"/>
</dbReference>
<dbReference type="SUPFAM" id="SSF46767">
    <property type="entry name" value="Methylated DNA-protein cysteine methyltransferase, C-terminal domain"/>
    <property type="match status" value="1"/>
</dbReference>
<comment type="caution">
    <text evidence="3">The sequence shown here is derived from an EMBL/GenBank/DDBJ whole genome shotgun (WGS) entry which is preliminary data.</text>
</comment>
<dbReference type="InterPro" id="IPR052520">
    <property type="entry name" value="ATL_DNA_repair"/>
</dbReference>
<dbReference type="AlphaFoldDB" id="A0A139SRW3"/>
<dbReference type="Proteomes" id="UP000072660">
    <property type="component" value="Unassembled WGS sequence"/>
</dbReference>
<evidence type="ECO:0000313" key="3">
    <source>
        <dbReference type="EMBL" id="KXU37254.1"/>
    </source>
</evidence>
<accession>A0A139SRW3</accession>
<dbReference type="GO" id="GO:0003824">
    <property type="term" value="F:catalytic activity"/>
    <property type="evidence" value="ECO:0007669"/>
    <property type="project" value="InterPro"/>
</dbReference>
<protein>
    <submittedName>
        <fullName evidence="3">DNA base-flipping protein YbaZ</fullName>
    </submittedName>
</protein>
<sequence length="111" mass="12338">MLRDKPLSESQLNERHLRLYAALAQIPPGCVMSYGELAQQAGLGRAARWVGRVLAQLPDDSRLPWHRILRADGRLGLPADSPSARKQCERLRSEGVLVENGRVKGFKQDAP</sequence>